<organism evidence="2 3">
    <name type="scientific">Streptosporangium amethystogenes subsp. fukuiense</name>
    <dbReference type="NCBI Taxonomy" id="698418"/>
    <lineage>
        <taxon>Bacteria</taxon>
        <taxon>Bacillati</taxon>
        <taxon>Actinomycetota</taxon>
        <taxon>Actinomycetes</taxon>
        <taxon>Streptosporangiales</taxon>
        <taxon>Streptosporangiaceae</taxon>
        <taxon>Streptosporangium</taxon>
    </lineage>
</organism>
<name>A0ABW2T2Y3_9ACTN</name>
<sequence length="101" mass="10812">MSTLDSFRITWRKSSLSGAGQDCVEVGVWSKSTLSGGNGGSCVEVMLVGNPQSKVERMAGTERVFLVRDSKDPNGPVLTLTPSVWDAFVTNIKDGVFTDLS</sequence>
<dbReference type="RefSeq" id="WP_343965505.1">
    <property type="nucleotide sequence ID" value="NZ_BAAAGK010000033.1"/>
</dbReference>
<feature type="domain" description="DUF397" evidence="1">
    <location>
        <begin position="10"/>
        <end position="26"/>
    </location>
</feature>
<protein>
    <submittedName>
        <fullName evidence="2">DUF397 domain-containing protein</fullName>
    </submittedName>
</protein>
<feature type="domain" description="DUF397" evidence="1">
    <location>
        <begin position="28"/>
        <end position="93"/>
    </location>
</feature>
<dbReference type="InterPro" id="IPR007278">
    <property type="entry name" value="DUF397"/>
</dbReference>
<gene>
    <name evidence="2" type="ORF">ACFQVD_21590</name>
</gene>
<accession>A0ABW2T2Y3</accession>
<reference evidence="3" key="1">
    <citation type="journal article" date="2019" name="Int. J. Syst. Evol. Microbiol.">
        <title>The Global Catalogue of Microorganisms (GCM) 10K type strain sequencing project: providing services to taxonomists for standard genome sequencing and annotation.</title>
        <authorList>
            <consortium name="The Broad Institute Genomics Platform"/>
            <consortium name="The Broad Institute Genome Sequencing Center for Infectious Disease"/>
            <person name="Wu L."/>
            <person name="Ma J."/>
        </authorList>
    </citation>
    <scope>NUCLEOTIDE SEQUENCE [LARGE SCALE GENOMIC DNA]</scope>
    <source>
        <strain evidence="3">JCM 10083</strain>
    </source>
</reference>
<dbReference type="EMBL" id="JBHTEE010000001">
    <property type="protein sequence ID" value="MFC7602699.1"/>
    <property type="molecule type" value="Genomic_DNA"/>
</dbReference>
<evidence type="ECO:0000313" key="2">
    <source>
        <dbReference type="EMBL" id="MFC7602699.1"/>
    </source>
</evidence>
<evidence type="ECO:0000313" key="3">
    <source>
        <dbReference type="Proteomes" id="UP001596514"/>
    </source>
</evidence>
<dbReference type="Proteomes" id="UP001596514">
    <property type="component" value="Unassembled WGS sequence"/>
</dbReference>
<comment type="caution">
    <text evidence="2">The sequence shown here is derived from an EMBL/GenBank/DDBJ whole genome shotgun (WGS) entry which is preliminary data.</text>
</comment>
<dbReference type="Pfam" id="PF04149">
    <property type="entry name" value="DUF397"/>
    <property type="match status" value="2"/>
</dbReference>
<evidence type="ECO:0000259" key="1">
    <source>
        <dbReference type="Pfam" id="PF04149"/>
    </source>
</evidence>
<proteinExistence type="predicted"/>
<keyword evidence="3" id="KW-1185">Reference proteome</keyword>